<dbReference type="EMBL" id="FUYS01000001">
    <property type="protein sequence ID" value="SKB29244.1"/>
    <property type="molecule type" value="Genomic_DNA"/>
</dbReference>
<evidence type="ECO:0000313" key="2">
    <source>
        <dbReference type="Proteomes" id="UP000190541"/>
    </source>
</evidence>
<proteinExistence type="predicted"/>
<name>A0A1T5A2K3_9SPHI</name>
<organism evidence="1 2">
    <name type="scientific">Parapedobacter luteus</name>
    <dbReference type="NCBI Taxonomy" id="623280"/>
    <lineage>
        <taxon>Bacteria</taxon>
        <taxon>Pseudomonadati</taxon>
        <taxon>Bacteroidota</taxon>
        <taxon>Sphingobacteriia</taxon>
        <taxon>Sphingobacteriales</taxon>
        <taxon>Sphingobacteriaceae</taxon>
        <taxon>Parapedobacter</taxon>
    </lineage>
</organism>
<accession>A0A1T5A2K3</accession>
<sequence length="99" mass="11851">MTTRRQYTTLIAGQYQGSCYWQDDDIQVYPRTPLFPAALNRPVGPLKRRFEMIQPFHEVRLNHHVFEPRLVFSFGNQSRRKISNFLAAHLFHHLFELCF</sequence>
<dbReference type="Proteomes" id="UP000190541">
    <property type="component" value="Unassembled WGS sequence"/>
</dbReference>
<keyword evidence="2" id="KW-1185">Reference proteome</keyword>
<dbReference type="AlphaFoldDB" id="A0A1T5A2K3"/>
<evidence type="ECO:0000313" key="1">
    <source>
        <dbReference type="EMBL" id="SKB29244.1"/>
    </source>
</evidence>
<reference evidence="1 2" key="1">
    <citation type="submission" date="2017-02" db="EMBL/GenBank/DDBJ databases">
        <authorList>
            <person name="Peterson S.W."/>
        </authorList>
    </citation>
    <scope>NUCLEOTIDE SEQUENCE [LARGE SCALE GENOMIC DNA]</scope>
    <source>
        <strain evidence="1 2">DSM 22899</strain>
    </source>
</reference>
<protein>
    <submittedName>
        <fullName evidence="1">Uncharacterized protein</fullName>
    </submittedName>
</protein>
<gene>
    <name evidence="1" type="ORF">SAMN05660226_00502</name>
</gene>
<dbReference type="STRING" id="623280.SAMN05660226_00502"/>